<gene>
    <name evidence="9" type="ORF">ROHU_005137</name>
</gene>
<dbReference type="STRING" id="84645.A0A498NCU2"/>
<keyword evidence="7" id="KW-0732">Signal</keyword>
<dbReference type="GO" id="GO:0016740">
    <property type="term" value="F:transferase activity"/>
    <property type="evidence" value="ECO:0007669"/>
    <property type="project" value="UniProtKB-KW"/>
</dbReference>
<protein>
    <recommendedName>
        <fullName evidence="5">Gamma-glutamylaminecyclotransferase</fullName>
        <ecNumber evidence="5">4.3.2.8</ecNumber>
    </recommendedName>
</protein>
<dbReference type="GO" id="GO:0005829">
    <property type="term" value="C:cytosol"/>
    <property type="evidence" value="ECO:0007669"/>
    <property type="project" value="TreeGrafter"/>
</dbReference>
<comment type="function">
    <text evidence="4">May contribute to degradation of proteins cross-linked by transglutaminases by degrading the cross-link between a lysine and a glutamic acid residue. Catalyzes the formation of 5-oxo-L-proline from L-gamma-glutamyl-L-epsilon-lysine.</text>
</comment>
<dbReference type="InterPro" id="IPR009288">
    <property type="entry name" value="AIG2-like_dom"/>
</dbReference>
<dbReference type="Proteomes" id="UP000290572">
    <property type="component" value="Unassembled WGS sequence"/>
</dbReference>
<sequence>MKGFVILALIINVFYPIVHTHDIFVYGTLKKGQPNYPRMKNITNGQADFLAHARTVERYPLVIGTIYNIPFLLNVPGKGHHVYGEIYRVDQTMLDFLDKFEECPEWYQRIKIQLKVQDGDGKGKNTLKPGSIVKTDVYIKTTDEPDWLQKPTYENYDTNDVYRMITVSVICPAVHMALIFIYGMLKKGQPNYFRMLDPVNGQAEFLAHARTVERYPLVIATKYNIPFLLNVPGTGHHVYGEIYRVDQKMLEFLDKFKGCPERYQRTKVQLEVQDGGGEGENTLKPGSIMETDVYIKTTCEPEWLQKPTYESYDTYGDHGLKYVFPEDRSPE</sequence>
<evidence type="ECO:0000313" key="9">
    <source>
        <dbReference type="EMBL" id="RXN29884.1"/>
    </source>
</evidence>
<evidence type="ECO:0000256" key="5">
    <source>
        <dbReference type="RuleBase" id="RU367036"/>
    </source>
</evidence>
<feature type="signal peptide" evidence="7">
    <location>
        <begin position="1"/>
        <end position="20"/>
    </location>
</feature>
<comment type="catalytic activity">
    <reaction evidence="1 5">
        <text>epsilon-(gamma-L-glutamyl)-L-lysine = 5-oxo-L-proline + L-lysine</text>
        <dbReference type="Rhea" id="RHEA:16961"/>
        <dbReference type="ChEBI" id="CHEBI:32551"/>
        <dbReference type="ChEBI" id="CHEBI:58402"/>
        <dbReference type="ChEBI" id="CHEBI:133752"/>
        <dbReference type="EC" id="4.3.2.8"/>
    </reaction>
</comment>
<dbReference type="InterPro" id="IPR036568">
    <property type="entry name" value="GGCT-like_sf"/>
</dbReference>
<comment type="caution">
    <text evidence="9">The sequence shown here is derived from an EMBL/GenBank/DDBJ whole genome shotgun (WGS) entry which is preliminary data.</text>
</comment>
<dbReference type="PANTHER" id="PTHR12510:SF4">
    <property type="entry name" value="GAMMA-GLUTAMYLAMINECYCLOTRANSFERASE"/>
    <property type="match status" value="1"/>
</dbReference>
<dbReference type="InterPro" id="IPR039126">
    <property type="entry name" value="GGACT"/>
</dbReference>
<keyword evidence="6" id="KW-0472">Membrane</keyword>
<dbReference type="FunFam" id="3.10.490.10:FF:000008">
    <property type="entry name" value="Gamma-glutamylaminecyclotransferase A"/>
    <property type="match status" value="1"/>
</dbReference>
<evidence type="ECO:0000256" key="4">
    <source>
        <dbReference type="ARBA" id="ARBA00057733"/>
    </source>
</evidence>
<feature type="domain" description="Gamma-glutamylcyclotransferase AIG2-like" evidence="8">
    <location>
        <begin position="179"/>
        <end position="302"/>
    </location>
</feature>
<comment type="similarity">
    <text evidence="2 5">Belongs to the gamma-glutamylcyclotransferase family.</text>
</comment>
<dbReference type="Pfam" id="PF06094">
    <property type="entry name" value="GGACT"/>
    <property type="match status" value="2"/>
</dbReference>
<dbReference type="AlphaFoldDB" id="A0A498NCU2"/>
<proteinExistence type="inferred from homology"/>
<dbReference type="EC" id="4.3.2.8" evidence="5"/>
<dbReference type="Gene3D" id="3.10.490.10">
    <property type="entry name" value="Gamma-glutamyl cyclotransferase-like"/>
    <property type="match status" value="2"/>
</dbReference>
<evidence type="ECO:0000256" key="2">
    <source>
        <dbReference type="ARBA" id="ARBA00008861"/>
    </source>
</evidence>
<keyword evidence="6" id="KW-0812">Transmembrane</keyword>
<reference evidence="9 10" key="1">
    <citation type="submission" date="2018-03" db="EMBL/GenBank/DDBJ databases">
        <title>Draft genome sequence of Rohu Carp (Labeo rohita).</title>
        <authorList>
            <person name="Das P."/>
            <person name="Kushwaha B."/>
            <person name="Joshi C.G."/>
            <person name="Kumar D."/>
            <person name="Nagpure N.S."/>
            <person name="Sahoo L."/>
            <person name="Das S.P."/>
            <person name="Bit A."/>
            <person name="Patnaik S."/>
            <person name="Meher P.K."/>
            <person name="Jayasankar P."/>
            <person name="Koringa P.G."/>
            <person name="Patel N.V."/>
            <person name="Hinsu A.T."/>
            <person name="Kumar R."/>
            <person name="Pandey M."/>
            <person name="Agarwal S."/>
            <person name="Srivastava S."/>
            <person name="Singh M."/>
            <person name="Iquebal M.A."/>
            <person name="Jaiswal S."/>
            <person name="Angadi U.B."/>
            <person name="Kumar N."/>
            <person name="Raza M."/>
            <person name="Shah T.M."/>
            <person name="Rai A."/>
            <person name="Jena J.K."/>
        </authorList>
    </citation>
    <scope>NUCLEOTIDE SEQUENCE [LARGE SCALE GENOMIC DNA]</scope>
    <source>
        <strain evidence="9">DASCIFA01</strain>
        <tissue evidence="9">Testis</tissue>
    </source>
</reference>
<dbReference type="PANTHER" id="PTHR12510">
    <property type="entry name" value="TROPONIN C-AKIN-1 PROTEIN"/>
    <property type="match status" value="1"/>
</dbReference>
<keyword evidence="10" id="KW-1185">Reference proteome</keyword>
<dbReference type="GO" id="GO:0042219">
    <property type="term" value="P:modified amino acid catabolic process"/>
    <property type="evidence" value="ECO:0007669"/>
    <property type="project" value="UniProtKB-UniRule"/>
</dbReference>
<dbReference type="GO" id="GO:0061929">
    <property type="term" value="F:gamma-glutamylaminecyclotransferase activity"/>
    <property type="evidence" value="ECO:0007669"/>
    <property type="project" value="UniProtKB-UniRule"/>
</dbReference>
<keyword evidence="6" id="KW-1133">Transmembrane helix</keyword>
<accession>A0A498NCU2</accession>
<dbReference type="EMBL" id="QBIY01011737">
    <property type="protein sequence ID" value="RXN29884.1"/>
    <property type="molecule type" value="Genomic_DNA"/>
</dbReference>
<dbReference type="InterPro" id="IPR013024">
    <property type="entry name" value="GGCT-like"/>
</dbReference>
<evidence type="ECO:0000313" key="10">
    <source>
        <dbReference type="Proteomes" id="UP000290572"/>
    </source>
</evidence>
<dbReference type="CDD" id="cd06661">
    <property type="entry name" value="GGCT_like"/>
    <property type="match status" value="2"/>
</dbReference>
<organism evidence="9 10">
    <name type="scientific">Labeo rohita</name>
    <name type="common">Indian major carp</name>
    <name type="synonym">Cyprinus rohita</name>
    <dbReference type="NCBI Taxonomy" id="84645"/>
    <lineage>
        <taxon>Eukaryota</taxon>
        <taxon>Metazoa</taxon>
        <taxon>Chordata</taxon>
        <taxon>Craniata</taxon>
        <taxon>Vertebrata</taxon>
        <taxon>Euteleostomi</taxon>
        <taxon>Actinopterygii</taxon>
        <taxon>Neopterygii</taxon>
        <taxon>Teleostei</taxon>
        <taxon>Ostariophysi</taxon>
        <taxon>Cypriniformes</taxon>
        <taxon>Cyprinidae</taxon>
        <taxon>Labeoninae</taxon>
        <taxon>Labeonini</taxon>
        <taxon>Labeo</taxon>
    </lineage>
</organism>
<feature type="chain" id="PRO_5019856787" description="Gamma-glutamylaminecyclotransferase" evidence="7">
    <location>
        <begin position="21"/>
        <end position="331"/>
    </location>
</feature>
<evidence type="ECO:0000256" key="1">
    <source>
        <dbReference type="ARBA" id="ARBA00001684"/>
    </source>
</evidence>
<dbReference type="SUPFAM" id="SSF110857">
    <property type="entry name" value="Gamma-glutamyl cyclotransferase-like"/>
    <property type="match status" value="2"/>
</dbReference>
<keyword evidence="9" id="KW-0808">Transferase</keyword>
<evidence type="ECO:0000256" key="7">
    <source>
        <dbReference type="SAM" id="SignalP"/>
    </source>
</evidence>
<name>A0A498NCU2_LABRO</name>
<feature type="domain" description="Gamma-glutamylcyclotransferase AIG2-like" evidence="8">
    <location>
        <begin position="23"/>
        <end position="142"/>
    </location>
</feature>
<keyword evidence="3 5" id="KW-0456">Lyase</keyword>
<feature type="transmembrane region" description="Helical" evidence="6">
    <location>
        <begin position="161"/>
        <end position="185"/>
    </location>
</feature>
<evidence type="ECO:0000256" key="3">
    <source>
        <dbReference type="ARBA" id="ARBA00023239"/>
    </source>
</evidence>
<evidence type="ECO:0000256" key="6">
    <source>
        <dbReference type="SAM" id="Phobius"/>
    </source>
</evidence>
<evidence type="ECO:0000259" key="8">
    <source>
        <dbReference type="Pfam" id="PF06094"/>
    </source>
</evidence>